<keyword evidence="4" id="KW-0238">DNA-binding</keyword>
<dbReference type="Proteomes" id="UP000294743">
    <property type="component" value="Unassembled WGS sequence"/>
</dbReference>
<evidence type="ECO:0000256" key="2">
    <source>
        <dbReference type="ARBA" id="ARBA00022801"/>
    </source>
</evidence>
<dbReference type="GO" id="GO:0016798">
    <property type="term" value="F:hydrolase activity, acting on glycosyl bonds"/>
    <property type="evidence" value="ECO:0007669"/>
    <property type="project" value="UniProtKB-KW"/>
</dbReference>
<dbReference type="InterPro" id="IPR018062">
    <property type="entry name" value="HTH_AraC-typ_CS"/>
</dbReference>
<accession>A0A4R7ZF13</accession>
<dbReference type="Gene3D" id="1.10.10.60">
    <property type="entry name" value="Homeodomain-like"/>
    <property type="match status" value="2"/>
</dbReference>
<dbReference type="SUPFAM" id="SSF51445">
    <property type="entry name" value="(Trans)glycosidases"/>
    <property type="match status" value="1"/>
</dbReference>
<dbReference type="InterPro" id="IPR018060">
    <property type="entry name" value="HTH_AraC"/>
</dbReference>
<evidence type="ECO:0000256" key="4">
    <source>
        <dbReference type="ARBA" id="ARBA00023125"/>
    </source>
</evidence>
<sequence>MYNIFNSFDSKSGFQILTDVNDYKRHELSVVFFYVVFGSLVIDKQEESFTLMKDDFLLVNYGENFEIHSQSKELMVCEIVIPLYVLRDSLQNNTIRFDCNSVKNTALNHSMLRDTMHHLISTFASNDKKFPYKYFELGFQFLDVLVTNYHMELESDDYDTRLESILKYIYTNYNIRLSLDDIASHFYMSSSYFSRYFKQETGKNFIDFINQVRLMKAIEDVELTDKNITQIAVDHGFASTTAFNKSFKEAYKTTPSLYRQQYQEEHKAELAIDQNEKVVEQLKEFNYEYKNKTMHEEITLDVRKHKPQRLQVTKMMNVGPAHKLLEFQVQEQLLKTRKSLRIESFRIIDIFSENIVSIENDEVFLDYDKIQNVFNFLIRNNIPVMIELETPAFAKYQVNDQDADMFEQYLDIYKEVLRKFMSFLINQFMIVNVGKYRFELSNQSNLNSSRYAKLYKAIFMLLKSYSNNFKIGGVGFEVGYANNDVFEKLEKQNVVFDFITMHSYTIDSQTKLKDIGNNDKLANDVAEVKKQLKQTKYQDLPLYVTSWNYSKIYPDYVNDTCFKGAYVVRSLQSISDEVDEIAYDVMCDVVIDAKNTNELLNGSYGLLNRQGIYKPAFYGYKFYHHLRSEVIGKNANYIATIDEGYDIGILCNNYCHIEPSMYIKKDKIHVNDINQLFHNESKSFRFHLEGVTNGEYEVRMFTISTTSGSLIDEWKKWDYVNFVTGMDIDHLARKSSPDLMIKKVHVTNEILTVDIDLAPNQISTMYCGLIKN</sequence>
<dbReference type="InterPro" id="IPR049166">
    <property type="entry name" value="GH39_cat"/>
</dbReference>
<dbReference type="GO" id="GO:0043565">
    <property type="term" value="F:sequence-specific DNA binding"/>
    <property type="evidence" value="ECO:0007669"/>
    <property type="project" value="InterPro"/>
</dbReference>
<evidence type="ECO:0000313" key="8">
    <source>
        <dbReference type="EMBL" id="TDW16189.1"/>
    </source>
</evidence>
<name>A0A4R7ZF13_9FIRM</name>
<dbReference type="InterPro" id="IPR009057">
    <property type="entry name" value="Homeodomain-like_sf"/>
</dbReference>
<dbReference type="PROSITE" id="PS01124">
    <property type="entry name" value="HTH_ARAC_FAMILY_2"/>
    <property type="match status" value="1"/>
</dbReference>
<organism evidence="8 9">
    <name type="scientific">Breznakia blatticola</name>
    <dbReference type="NCBI Taxonomy" id="1754012"/>
    <lineage>
        <taxon>Bacteria</taxon>
        <taxon>Bacillati</taxon>
        <taxon>Bacillota</taxon>
        <taxon>Erysipelotrichia</taxon>
        <taxon>Erysipelotrichales</taxon>
        <taxon>Erysipelotrichaceae</taxon>
        <taxon>Breznakia</taxon>
    </lineage>
</organism>
<dbReference type="PANTHER" id="PTHR43280:SF2">
    <property type="entry name" value="HTH-TYPE TRANSCRIPTIONAL REGULATOR EXSA"/>
    <property type="match status" value="1"/>
</dbReference>
<dbReference type="OrthoDB" id="9791615at2"/>
<dbReference type="GO" id="GO:0003700">
    <property type="term" value="F:DNA-binding transcription factor activity"/>
    <property type="evidence" value="ECO:0007669"/>
    <property type="project" value="InterPro"/>
</dbReference>
<reference evidence="8 9" key="1">
    <citation type="submission" date="2019-03" db="EMBL/GenBank/DDBJ databases">
        <title>Genomic Encyclopedia of Type Strains, Phase IV (KMG-IV): sequencing the most valuable type-strain genomes for metagenomic binning, comparative biology and taxonomic classification.</title>
        <authorList>
            <person name="Goeker M."/>
        </authorList>
    </citation>
    <scope>NUCLEOTIDE SEQUENCE [LARGE SCALE GENOMIC DNA]</scope>
    <source>
        <strain evidence="8 9">DSM 28867</strain>
    </source>
</reference>
<keyword evidence="6" id="KW-0326">Glycosidase</keyword>
<evidence type="ECO:0000256" key="1">
    <source>
        <dbReference type="ARBA" id="ARBA00008875"/>
    </source>
</evidence>
<dbReference type="SUPFAM" id="SSF46689">
    <property type="entry name" value="Homeodomain-like"/>
    <property type="match status" value="2"/>
</dbReference>
<evidence type="ECO:0000256" key="3">
    <source>
        <dbReference type="ARBA" id="ARBA00023015"/>
    </source>
</evidence>
<evidence type="ECO:0000259" key="7">
    <source>
        <dbReference type="PROSITE" id="PS01124"/>
    </source>
</evidence>
<dbReference type="SMART" id="SM00342">
    <property type="entry name" value="HTH_ARAC"/>
    <property type="match status" value="1"/>
</dbReference>
<comment type="caution">
    <text evidence="8">The sequence shown here is derived from an EMBL/GenBank/DDBJ whole genome shotgun (WGS) entry which is preliminary data.</text>
</comment>
<keyword evidence="5" id="KW-0804">Transcription</keyword>
<dbReference type="Pfam" id="PF12833">
    <property type="entry name" value="HTH_18"/>
    <property type="match status" value="1"/>
</dbReference>
<proteinExistence type="inferred from homology"/>
<dbReference type="PROSITE" id="PS00041">
    <property type="entry name" value="HTH_ARAC_FAMILY_1"/>
    <property type="match status" value="1"/>
</dbReference>
<evidence type="ECO:0000313" key="9">
    <source>
        <dbReference type="Proteomes" id="UP000294743"/>
    </source>
</evidence>
<dbReference type="RefSeq" id="WP_134170119.1">
    <property type="nucleotide sequence ID" value="NZ_SODD01000027.1"/>
</dbReference>
<protein>
    <submittedName>
        <fullName evidence="8">Beta-xylosidase</fullName>
    </submittedName>
</protein>
<comment type="similarity">
    <text evidence="1">Belongs to the glycosyl hydrolase 39 family.</text>
</comment>
<dbReference type="EMBL" id="SODD01000027">
    <property type="protein sequence ID" value="TDW16189.1"/>
    <property type="molecule type" value="Genomic_DNA"/>
</dbReference>
<dbReference type="PANTHER" id="PTHR43280">
    <property type="entry name" value="ARAC-FAMILY TRANSCRIPTIONAL REGULATOR"/>
    <property type="match status" value="1"/>
</dbReference>
<keyword evidence="3" id="KW-0805">Transcription regulation</keyword>
<evidence type="ECO:0000256" key="6">
    <source>
        <dbReference type="ARBA" id="ARBA00023295"/>
    </source>
</evidence>
<dbReference type="Gene3D" id="2.60.40.1500">
    <property type="entry name" value="Glycosyl hydrolase domain, family 39"/>
    <property type="match status" value="1"/>
</dbReference>
<feature type="domain" description="HTH araC/xylS-type" evidence="7">
    <location>
        <begin position="163"/>
        <end position="261"/>
    </location>
</feature>
<evidence type="ECO:0000256" key="5">
    <source>
        <dbReference type="ARBA" id="ARBA00023163"/>
    </source>
</evidence>
<dbReference type="AlphaFoldDB" id="A0A4R7ZF13"/>
<dbReference type="Gene3D" id="3.20.20.80">
    <property type="entry name" value="Glycosidases"/>
    <property type="match status" value="1"/>
</dbReference>
<keyword evidence="9" id="KW-1185">Reference proteome</keyword>
<dbReference type="Pfam" id="PF01229">
    <property type="entry name" value="Glyco_hydro_39"/>
    <property type="match status" value="1"/>
</dbReference>
<keyword evidence="2" id="KW-0378">Hydrolase</keyword>
<dbReference type="SUPFAM" id="SSF51011">
    <property type="entry name" value="Glycosyl hydrolase domain"/>
    <property type="match status" value="1"/>
</dbReference>
<gene>
    <name evidence="8" type="ORF">EDD63_12716</name>
</gene>
<dbReference type="InterPro" id="IPR017853">
    <property type="entry name" value="GH"/>
</dbReference>